<feature type="non-terminal residue" evidence="6">
    <location>
        <position position="119"/>
    </location>
</feature>
<feature type="region of interest" description="Disordered" evidence="4">
    <location>
        <begin position="98"/>
        <end position="119"/>
    </location>
</feature>
<dbReference type="InParanoid" id="B8BXX5"/>
<feature type="compositionally biased region" description="Basic and acidic residues" evidence="4">
    <location>
        <begin position="98"/>
        <end position="111"/>
    </location>
</feature>
<name>B8BXX5_THAPS</name>
<dbReference type="GO" id="GO:0003729">
    <property type="term" value="F:mRNA binding"/>
    <property type="evidence" value="ECO:0000318"/>
    <property type="project" value="GO_Central"/>
</dbReference>
<dbReference type="Gene3D" id="6.10.250.1270">
    <property type="match status" value="1"/>
</dbReference>
<dbReference type="AlphaFoldDB" id="B8BXX5"/>
<dbReference type="InterPro" id="IPR000988">
    <property type="entry name" value="Ribosomal_eL24-rel_N"/>
</dbReference>
<dbReference type="Proteomes" id="UP000001449">
    <property type="component" value="Chromosome 3"/>
</dbReference>
<dbReference type="FunFam" id="2.30.170.20:FF:000003">
    <property type="entry name" value="60S ribosomal protein L24"/>
    <property type="match status" value="1"/>
</dbReference>
<dbReference type="OMA" id="PGHGKKM"/>
<evidence type="ECO:0000313" key="6">
    <source>
        <dbReference type="EMBL" id="EED93784.1"/>
    </source>
</evidence>
<dbReference type="KEGG" id="tps:THAPSDRAFT_32752"/>
<evidence type="ECO:0000256" key="3">
    <source>
        <dbReference type="ARBA" id="ARBA00023274"/>
    </source>
</evidence>
<dbReference type="Gene3D" id="2.30.170.20">
    <property type="entry name" value="Ribosomal protein L24e"/>
    <property type="match status" value="1"/>
</dbReference>
<dbReference type="STRING" id="35128.B8BXX5"/>
<dbReference type="RefSeq" id="XP_002288348.1">
    <property type="nucleotide sequence ID" value="XM_002288312.1"/>
</dbReference>
<dbReference type="PANTHER" id="PTHR10792:SF1">
    <property type="entry name" value="RIBOSOMAL PROTEIN L24"/>
    <property type="match status" value="1"/>
</dbReference>
<organism evidence="6 7">
    <name type="scientific">Thalassiosira pseudonana</name>
    <name type="common">Marine diatom</name>
    <name type="synonym">Cyclotella nana</name>
    <dbReference type="NCBI Taxonomy" id="35128"/>
    <lineage>
        <taxon>Eukaryota</taxon>
        <taxon>Sar</taxon>
        <taxon>Stramenopiles</taxon>
        <taxon>Ochrophyta</taxon>
        <taxon>Bacillariophyta</taxon>
        <taxon>Coscinodiscophyceae</taxon>
        <taxon>Thalassiosirophycidae</taxon>
        <taxon>Thalassiosirales</taxon>
        <taxon>Thalassiosiraceae</taxon>
        <taxon>Thalassiosira</taxon>
    </lineage>
</organism>
<dbReference type="GO" id="GO:0003735">
    <property type="term" value="F:structural constituent of ribosome"/>
    <property type="evidence" value="ECO:0000318"/>
    <property type="project" value="GO_Central"/>
</dbReference>
<accession>B8BXX5</accession>
<dbReference type="GO" id="GO:0022625">
    <property type="term" value="C:cytosolic large ribosomal subunit"/>
    <property type="evidence" value="ECO:0000318"/>
    <property type="project" value="GO_Central"/>
</dbReference>
<evidence type="ECO:0000256" key="1">
    <source>
        <dbReference type="ARBA" id="ARBA00005647"/>
    </source>
</evidence>
<dbReference type="GO" id="GO:0002181">
    <property type="term" value="P:cytoplasmic translation"/>
    <property type="evidence" value="ECO:0000318"/>
    <property type="project" value="GO_Central"/>
</dbReference>
<feature type="domain" description="Large ribosomal subunit protein eL24-related N-terminal" evidence="5">
    <location>
        <begin position="1"/>
        <end position="62"/>
    </location>
</feature>
<proteinExistence type="inferred from homology"/>
<comment type="similarity">
    <text evidence="1">Belongs to the eukaryotic ribosomal protein eL24 family.</text>
</comment>
<dbReference type="InterPro" id="IPR056366">
    <property type="entry name" value="Ribosomal_eL24"/>
</dbReference>
<evidence type="ECO:0000256" key="2">
    <source>
        <dbReference type="ARBA" id="ARBA00022980"/>
    </source>
</evidence>
<dbReference type="GeneID" id="7451674"/>
<keyword evidence="7" id="KW-1185">Reference proteome</keyword>
<protein>
    <submittedName>
        <fullName evidence="6">RL24, ribosomal protein 24 60S large ribosomal subunit</fullName>
    </submittedName>
</protein>
<feature type="non-terminal residue" evidence="6">
    <location>
        <position position="1"/>
    </location>
</feature>
<dbReference type="PANTHER" id="PTHR10792">
    <property type="entry name" value="60S RIBOSOMAL PROTEIN L24"/>
    <property type="match status" value="1"/>
</dbReference>
<dbReference type="InterPro" id="IPR038630">
    <property type="entry name" value="L24e/L24_sf"/>
</dbReference>
<keyword evidence="2 6" id="KW-0689">Ribosomal protein</keyword>
<dbReference type="SUPFAM" id="SSF57716">
    <property type="entry name" value="Glucocorticoid receptor-like (DNA-binding domain)"/>
    <property type="match status" value="1"/>
</dbReference>
<evidence type="ECO:0000259" key="5">
    <source>
        <dbReference type="Pfam" id="PF01246"/>
    </source>
</evidence>
<dbReference type="Pfam" id="PF01246">
    <property type="entry name" value="Ribosomal_L24e"/>
    <property type="match status" value="1"/>
</dbReference>
<dbReference type="EMBL" id="CM000640">
    <property type="protein sequence ID" value="EED93784.1"/>
    <property type="molecule type" value="Genomic_DNA"/>
</dbReference>
<reference evidence="6 7" key="2">
    <citation type="journal article" date="2008" name="Nature">
        <title>The Phaeodactylum genome reveals the evolutionary history of diatom genomes.</title>
        <authorList>
            <person name="Bowler C."/>
            <person name="Allen A.E."/>
            <person name="Badger J.H."/>
            <person name="Grimwood J."/>
            <person name="Jabbari K."/>
            <person name="Kuo A."/>
            <person name="Maheswari U."/>
            <person name="Martens C."/>
            <person name="Maumus F."/>
            <person name="Otillar R.P."/>
            <person name="Rayko E."/>
            <person name="Salamov A."/>
            <person name="Vandepoele K."/>
            <person name="Beszteri B."/>
            <person name="Gruber A."/>
            <person name="Heijde M."/>
            <person name="Katinka M."/>
            <person name="Mock T."/>
            <person name="Valentin K."/>
            <person name="Verret F."/>
            <person name="Berges J.A."/>
            <person name="Brownlee C."/>
            <person name="Cadoret J.P."/>
            <person name="Chiovitti A."/>
            <person name="Choi C.J."/>
            <person name="Coesel S."/>
            <person name="De Martino A."/>
            <person name="Detter J.C."/>
            <person name="Durkin C."/>
            <person name="Falciatore A."/>
            <person name="Fournet J."/>
            <person name="Haruta M."/>
            <person name="Huysman M.J."/>
            <person name="Jenkins B.D."/>
            <person name="Jiroutova K."/>
            <person name="Jorgensen R.E."/>
            <person name="Joubert Y."/>
            <person name="Kaplan A."/>
            <person name="Kroger N."/>
            <person name="Kroth P.G."/>
            <person name="La Roche J."/>
            <person name="Lindquist E."/>
            <person name="Lommer M."/>
            <person name="Martin-Jezequel V."/>
            <person name="Lopez P.J."/>
            <person name="Lucas S."/>
            <person name="Mangogna M."/>
            <person name="McGinnis K."/>
            <person name="Medlin L.K."/>
            <person name="Montsant A."/>
            <person name="Oudot-Le Secq M.P."/>
            <person name="Napoli C."/>
            <person name="Obornik M."/>
            <person name="Parker M.S."/>
            <person name="Petit J.L."/>
            <person name="Porcel B.M."/>
            <person name="Poulsen N."/>
            <person name="Robison M."/>
            <person name="Rychlewski L."/>
            <person name="Rynearson T.A."/>
            <person name="Schmutz J."/>
            <person name="Shapiro H."/>
            <person name="Siaut M."/>
            <person name="Stanley M."/>
            <person name="Sussman M.R."/>
            <person name="Taylor A.R."/>
            <person name="Vardi A."/>
            <person name="von Dassow P."/>
            <person name="Vyverman W."/>
            <person name="Willis A."/>
            <person name="Wyrwicz L.S."/>
            <person name="Rokhsar D.S."/>
            <person name="Weissenbach J."/>
            <person name="Armbrust E.V."/>
            <person name="Green B.R."/>
            <person name="Van de Peer Y."/>
            <person name="Grigoriev I.V."/>
        </authorList>
    </citation>
    <scope>NUCLEOTIDE SEQUENCE [LARGE SCALE GENOMIC DNA]</scope>
    <source>
        <strain evidence="6 7">CCMP1335</strain>
    </source>
</reference>
<dbReference type="PaxDb" id="35128-Thaps32752"/>
<evidence type="ECO:0000313" key="7">
    <source>
        <dbReference type="Proteomes" id="UP000001449"/>
    </source>
</evidence>
<sequence>ELCAMSEYRIWPGTGKLFIRRDGKPIFLGSSKAQSLTLQRKKPAKLVWTQAWRRLHKKGLSETNLKKRRTRTNKVQRAVVGLSLEDIKKKASQKAEFRSAQRDAALKEVKDRKKANKAK</sequence>
<dbReference type="eggNOG" id="KOG1722">
    <property type="taxonomic scope" value="Eukaryota"/>
</dbReference>
<dbReference type="HOGENOM" id="CLU_106411_2_0_1"/>
<dbReference type="FunCoup" id="B8BXX5">
    <property type="interactions" value="423"/>
</dbReference>
<reference evidence="6 7" key="1">
    <citation type="journal article" date="2004" name="Science">
        <title>The genome of the diatom Thalassiosira pseudonana: ecology, evolution, and metabolism.</title>
        <authorList>
            <person name="Armbrust E.V."/>
            <person name="Berges J.A."/>
            <person name="Bowler C."/>
            <person name="Green B.R."/>
            <person name="Martinez D."/>
            <person name="Putnam N.H."/>
            <person name="Zhou S."/>
            <person name="Allen A.E."/>
            <person name="Apt K.E."/>
            <person name="Bechner M."/>
            <person name="Brzezinski M.A."/>
            <person name="Chaal B.K."/>
            <person name="Chiovitti A."/>
            <person name="Davis A.K."/>
            <person name="Demarest M.S."/>
            <person name="Detter J.C."/>
            <person name="Glavina T."/>
            <person name="Goodstein D."/>
            <person name="Hadi M.Z."/>
            <person name="Hellsten U."/>
            <person name="Hildebrand M."/>
            <person name="Jenkins B.D."/>
            <person name="Jurka J."/>
            <person name="Kapitonov V.V."/>
            <person name="Kroger N."/>
            <person name="Lau W.W."/>
            <person name="Lane T.W."/>
            <person name="Larimer F.W."/>
            <person name="Lippmeier J.C."/>
            <person name="Lucas S."/>
            <person name="Medina M."/>
            <person name="Montsant A."/>
            <person name="Obornik M."/>
            <person name="Parker M.S."/>
            <person name="Palenik B."/>
            <person name="Pazour G.J."/>
            <person name="Richardson P.M."/>
            <person name="Rynearson T.A."/>
            <person name="Saito M.A."/>
            <person name="Schwartz D.C."/>
            <person name="Thamatrakoln K."/>
            <person name="Valentin K."/>
            <person name="Vardi A."/>
            <person name="Wilkerson F.P."/>
            <person name="Rokhsar D.S."/>
        </authorList>
    </citation>
    <scope>NUCLEOTIDE SEQUENCE [LARGE SCALE GENOMIC DNA]</scope>
    <source>
        <strain evidence="6 7">CCMP1335</strain>
    </source>
</reference>
<evidence type="ECO:0000256" key="4">
    <source>
        <dbReference type="SAM" id="MobiDB-lite"/>
    </source>
</evidence>
<gene>
    <name evidence="6" type="primary">RL24</name>
    <name evidence="6" type="ORF">THAPSDRAFT_32752</name>
</gene>
<keyword evidence="3" id="KW-0687">Ribonucleoprotein</keyword>